<dbReference type="AlphaFoldDB" id="Q5BEZ6"/>
<sequence length="332" mass="35544">MAEVSMGDTSGCPPTFSLFPPFIPTVIKQCLTASRYAIVKTATTNSPSASRASTISFSTNSGTGDNTPRPSSSGSASTARNIEDLFSDEDLGNINRDVLALGAPGSCEVGSGVQWNRVDVGLYLLRQAGYEAQNPIRESHHVRSLYIDSMAYFLSALPEDLSSEETLTVRRMLPEKLKPAFTPSAGLELSESTPHSHVLPANTYPAQRSYLHRLLAASIIYFCMLLQYIMPYIKDVLIHLYRYDRAHRVTERVTAATLYVVEKVGRGSVNLGASFLNMYDGKPGSAVSGAAEWWIEGVAGGIYEGVGEGMAILGIGLGPVGGGKGVRNGVGI</sequence>
<proteinExistence type="predicted"/>
<dbReference type="OMA" id="IHRGVQM"/>
<dbReference type="eggNOG" id="ENOG502S06P">
    <property type="taxonomic scope" value="Eukaryota"/>
</dbReference>
<reference evidence="4" key="2">
    <citation type="journal article" date="2009" name="Fungal Genet. Biol.">
        <title>The 2008 update of the Aspergillus nidulans genome annotation: a community effort.</title>
        <authorList>
            <person name="Wortman J.R."/>
            <person name="Gilsenan J.M."/>
            <person name="Joardar V."/>
            <person name="Deegan J."/>
            <person name="Clutterbuck J."/>
            <person name="Andersen M.R."/>
            <person name="Archer D."/>
            <person name="Bencina M."/>
            <person name="Braus G."/>
            <person name="Coutinho P."/>
            <person name="von Dohren H."/>
            <person name="Doonan J."/>
            <person name="Driessen A.J."/>
            <person name="Durek P."/>
            <person name="Espeso E."/>
            <person name="Fekete E."/>
            <person name="Flipphi M."/>
            <person name="Estrada C.G."/>
            <person name="Geysens S."/>
            <person name="Goldman G."/>
            <person name="de Groot P.W."/>
            <person name="Hansen K."/>
            <person name="Harris S.D."/>
            <person name="Heinekamp T."/>
            <person name="Helmstaedt K."/>
            <person name="Henrissat B."/>
            <person name="Hofmann G."/>
            <person name="Homan T."/>
            <person name="Horio T."/>
            <person name="Horiuchi H."/>
            <person name="James S."/>
            <person name="Jones M."/>
            <person name="Karaffa L."/>
            <person name="Karanyi Z."/>
            <person name="Kato M."/>
            <person name="Keller N."/>
            <person name="Kelly D.E."/>
            <person name="Kiel J.A."/>
            <person name="Kim J.M."/>
            <person name="van der Klei I.J."/>
            <person name="Klis F.M."/>
            <person name="Kovalchuk A."/>
            <person name="Krasevec N."/>
            <person name="Kubicek C.P."/>
            <person name="Liu B."/>
            <person name="Maccabe A."/>
            <person name="Meyer V."/>
            <person name="Mirabito P."/>
            <person name="Miskei M."/>
            <person name="Mos M."/>
            <person name="Mullins J."/>
            <person name="Nelson D.R."/>
            <person name="Nielsen J."/>
            <person name="Oakley B.R."/>
            <person name="Osmani S.A."/>
            <person name="Pakula T."/>
            <person name="Paszewski A."/>
            <person name="Paulsen I."/>
            <person name="Pilsyk S."/>
            <person name="Pocsi I."/>
            <person name="Punt P.J."/>
            <person name="Ram A.F."/>
            <person name="Ren Q."/>
            <person name="Robellet X."/>
            <person name="Robson G."/>
            <person name="Seiboth B."/>
            <person name="van Solingen P."/>
            <person name="Specht T."/>
            <person name="Sun J."/>
            <person name="Taheri-Talesh N."/>
            <person name="Takeshita N."/>
            <person name="Ussery D."/>
            <person name="vanKuyk P.A."/>
            <person name="Visser H."/>
            <person name="van de Vondervoort P.J."/>
            <person name="de Vries R.P."/>
            <person name="Walton J."/>
            <person name="Xiang X."/>
            <person name="Xiong Y."/>
            <person name="Zeng A.P."/>
            <person name="Brandt B.W."/>
            <person name="Cornell M.J."/>
            <person name="van den Hondel C.A."/>
            <person name="Visser J."/>
            <person name="Oliver S.G."/>
            <person name="Turner G."/>
        </authorList>
    </citation>
    <scope>GENOME REANNOTATION</scope>
    <source>
        <strain evidence="4">FGSC A4 / ATCC 38163 / CBS 112.46 / NRRL 194 / M139</strain>
    </source>
</reference>
<dbReference type="Proteomes" id="UP000000560">
    <property type="component" value="Chromosome VIII"/>
</dbReference>
<keyword evidence="2" id="KW-1133">Transmembrane helix</keyword>
<keyword evidence="4" id="KW-1185">Reference proteome</keyword>
<evidence type="ECO:0000313" key="3">
    <source>
        <dbReference type="EMBL" id="CBF88594.1"/>
    </source>
</evidence>
<evidence type="ECO:0000256" key="2">
    <source>
        <dbReference type="SAM" id="Phobius"/>
    </source>
</evidence>
<dbReference type="STRING" id="227321.Q5BEZ6"/>
<name>Q5BEZ6_EMENI</name>
<protein>
    <submittedName>
        <fullName evidence="3">Uncharacterized protein</fullName>
    </submittedName>
</protein>
<dbReference type="InParanoid" id="Q5BEZ6"/>
<evidence type="ECO:0000313" key="4">
    <source>
        <dbReference type="Proteomes" id="UP000000560"/>
    </source>
</evidence>
<gene>
    <name evidence="3" type="ORF">ANIA_00884</name>
</gene>
<accession>Q5BEZ6</accession>
<dbReference type="KEGG" id="ani:ANIA_00884"/>
<dbReference type="GeneID" id="2876664"/>
<dbReference type="HOGENOM" id="CLU_071891_0_1_1"/>
<accession>C8VPY5</accession>
<evidence type="ECO:0000256" key="1">
    <source>
        <dbReference type="SAM" id="MobiDB-lite"/>
    </source>
</evidence>
<dbReference type="OrthoDB" id="190201at2759"/>
<keyword evidence="2" id="KW-0812">Transmembrane</keyword>
<feature type="transmembrane region" description="Helical" evidence="2">
    <location>
        <begin position="210"/>
        <end position="233"/>
    </location>
</feature>
<dbReference type="RefSeq" id="XP_658488.1">
    <property type="nucleotide sequence ID" value="XM_653396.2"/>
</dbReference>
<keyword evidence="2" id="KW-0472">Membrane</keyword>
<dbReference type="EMBL" id="BN001308">
    <property type="protein sequence ID" value="CBF88594.1"/>
    <property type="molecule type" value="Genomic_DNA"/>
</dbReference>
<feature type="region of interest" description="Disordered" evidence="1">
    <location>
        <begin position="47"/>
        <end position="78"/>
    </location>
</feature>
<dbReference type="VEuPathDB" id="FungiDB:AN0884"/>
<reference evidence="4" key="1">
    <citation type="journal article" date="2005" name="Nature">
        <title>Sequencing of Aspergillus nidulans and comparative analysis with A. fumigatus and A. oryzae.</title>
        <authorList>
            <person name="Galagan J.E."/>
            <person name="Calvo S.E."/>
            <person name="Cuomo C."/>
            <person name="Ma L.J."/>
            <person name="Wortman J.R."/>
            <person name="Batzoglou S."/>
            <person name="Lee S.I."/>
            <person name="Basturkmen M."/>
            <person name="Spevak C.C."/>
            <person name="Clutterbuck J."/>
            <person name="Kapitonov V."/>
            <person name="Jurka J."/>
            <person name="Scazzocchio C."/>
            <person name="Farman M."/>
            <person name="Butler J."/>
            <person name="Purcell S."/>
            <person name="Harris S."/>
            <person name="Braus G.H."/>
            <person name="Draht O."/>
            <person name="Busch S."/>
            <person name="D'Enfert C."/>
            <person name="Bouchier C."/>
            <person name="Goldman G.H."/>
            <person name="Bell-Pedersen D."/>
            <person name="Griffiths-Jones S."/>
            <person name="Doonan J.H."/>
            <person name="Yu J."/>
            <person name="Vienken K."/>
            <person name="Pain A."/>
            <person name="Freitag M."/>
            <person name="Selker E.U."/>
            <person name="Archer D.B."/>
            <person name="Penalva M.A."/>
            <person name="Oakley B.R."/>
            <person name="Momany M."/>
            <person name="Tanaka T."/>
            <person name="Kumagai T."/>
            <person name="Asai K."/>
            <person name="Machida M."/>
            <person name="Nierman W.C."/>
            <person name="Denning D.W."/>
            <person name="Caddick M."/>
            <person name="Hynes M."/>
            <person name="Paoletti M."/>
            <person name="Fischer R."/>
            <person name="Miller B."/>
            <person name="Dyer P."/>
            <person name="Sachs M.S."/>
            <person name="Osmani S.A."/>
            <person name="Birren B.W."/>
        </authorList>
    </citation>
    <scope>NUCLEOTIDE SEQUENCE [LARGE SCALE GENOMIC DNA]</scope>
    <source>
        <strain evidence="4">FGSC A4 / ATCC 38163 / CBS 112.46 / NRRL 194 / M139</strain>
    </source>
</reference>
<organism evidence="3 4">
    <name type="scientific">Emericella nidulans (strain FGSC A4 / ATCC 38163 / CBS 112.46 / NRRL 194 / M139)</name>
    <name type="common">Aspergillus nidulans</name>
    <dbReference type="NCBI Taxonomy" id="227321"/>
    <lineage>
        <taxon>Eukaryota</taxon>
        <taxon>Fungi</taxon>
        <taxon>Dikarya</taxon>
        <taxon>Ascomycota</taxon>
        <taxon>Pezizomycotina</taxon>
        <taxon>Eurotiomycetes</taxon>
        <taxon>Eurotiomycetidae</taxon>
        <taxon>Eurotiales</taxon>
        <taxon>Aspergillaceae</taxon>
        <taxon>Aspergillus</taxon>
        <taxon>Aspergillus subgen. Nidulantes</taxon>
    </lineage>
</organism>